<feature type="region of interest" description="Disordered" evidence="1">
    <location>
        <begin position="206"/>
        <end position="227"/>
    </location>
</feature>
<evidence type="ECO:0000259" key="3">
    <source>
        <dbReference type="Pfam" id="PF19956"/>
    </source>
</evidence>
<evidence type="ECO:0000256" key="1">
    <source>
        <dbReference type="SAM" id="MobiDB-lite"/>
    </source>
</evidence>
<dbReference type="InterPro" id="IPR045450">
    <property type="entry name" value="VMAP_C"/>
</dbReference>
<dbReference type="EMBL" id="BMVG01000003">
    <property type="protein sequence ID" value="GHE01171.1"/>
    <property type="molecule type" value="Genomic_DNA"/>
</dbReference>
<reference evidence="5" key="1">
    <citation type="journal article" date="2014" name="Int. J. Syst. Evol. Microbiol.">
        <title>Complete genome sequence of Corynebacterium casei LMG S-19264T (=DSM 44701T), isolated from a smear-ripened cheese.</title>
        <authorList>
            <consortium name="US DOE Joint Genome Institute (JGI-PGF)"/>
            <person name="Walter F."/>
            <person name="Albersmeier A."/>
            <person name="Kalinowski J."/>
            <person name="Ruckert C."/>
        </authorList>
    </citation>
    <scope>NUCLEOTIDE SEQUENCE</scope>
    <source>
        <strain evidence="5">JCM 4714</strain>
    </source>
</reference>
<comment type="caution">
    <text evidence="5">The sequence shown here is derived from an EMBL/GenBank/DDBJ whole genome shotgun (WGS) entry which is preliminary data.</text>
</comment>
<organism evidence="5 6">
    <name type="scientific">Streptomyces alanosinicus</name>
    <dbReference type="NCBI Taxonomy" id="68171"/>
    <lineage>
        <taxon>Bacteria</taxon>
        <taxon>Bacillati</taxon>
        <taxon>Actinomycetota</taxon>
        <taxon>Actinomycetes</taxon>
        <taxon>Kitasatosporales</taxon>
        <taxon>Streptomycetaceae</taxon>
        <taxon>Streptomyces</taxon>
    </lineage>
</organism>
<evidence type="ECO:0000259" key="4">
    <source>
        <dbReference type="Pfam" id="PF20028"/>
    </source>
</evidence>
<evidence type="ECO:0000259" key="2">
    <source>
        <dbReference type="Pfam" id="PF19916"/>
    </source>
</evidence>
<reference evidence="5" key="2">
    <citation type="submission" date="2020-09" db="EMBL/GenBank/DDBJ databases">
        <authorList>
            <person name="Sun Q."/>
            <person name="Ohkuma M."/>
        </authorList>
    </citation>
    <scope>NUCLEOTIDE SEQUENCE</scope>
    <source>
        <strain evidence="5">JCM 4714</strain>
    </source>
</reference>
<dbReference type="Pfam" id="PF19916">
    <property type="entry name" value="VMAP-M0"/>
    <property type="match status" value="1"/>
</dbReference>
<proteinExistence type="predicted"/>
<dbReference type="InterPro" id="IPR045431">
    <property type="entry name" value="EAD2"/>
</dbReference>
<dbReference type="Pfam" id="PF19956">
    <property type="entry name" value="EAD2"/>
    <property type="match status" value="1"/>
</dbReference>
<name>A0A919D0G9_9ACTN</name>
<dbReference type="InterPro" id="IPR045555">
    <property type="entry name" value="VMAP-M0"/>
</dbReference>
<gene>
    <name evidence="5" type="ORF">GCM10010339_19310</name>
</gene>
<dbReference type="Proteomes" id="UP000655443">
    <property type="component" value="Unassembled WGS sequence"/>
</dbReference>
<feature type="domain" description="vWA-MoxR associated protein middle region 0" evidence="2">
    <location>
        <begin position="94"/>
        <end position="198"/>
    </location>
</feature>
<accession>A0A919D0G9</accession>
<evidence type="ECO:0000313" key="6">
    <source>
        <dbReference type="Proteomes" id="UP000655443"/>
    </source>
</evidence>
<feature type="compositionally biased region" description="Low complexity" evidence="1">
    <location>
        <begin position="206"/>
        <end position="216"/>
    </location>
</feature>
<dbReference type="RefSeq" id="WP_229881073.1">
    <property type="nucleotide sequence ID" value="NZ_BMVG01000003.1"/>
</dbReference>
<keyword evidence="6" id="KW-1185">Reference proteome</keyword>
<dbReference type="AlphaFoldDB" id="A0A919D0G9"/>
<evidence type="ECO:0000313" key="5">
    <source>
        <dbReference type="EMBL" id="GHE01171.1"/>
    </source>
</evidence>
<feature type="compositionally biased region" description="Pro residues" evidence="1">
    <location>
        <begin position="217"/>
        <end position="227"/>
    </location>
</feature>
<feature type="domain" description="vWA-MoxR associated protein C-terminal" evidence="4">
    <location>
        <begin position="263"/>
        <end position="506"/>
    </location>
</feature>
<dbReference type="Pfam" id="PF20028">
    <property type="entry name" value="VMAP-C"/>
    <property type="match status" value="1"/>
</dbReference>
<feature type="domain" description="Effector-associated" evidence="3">
    <location>
        <begin position="5"/>
        <end position="85"/>
    </location>
</feature>
<protein>
    <submittedName>
        <fullName evidence="5">Uncharacterized protein</fullName>
    </submittedName>
</protein>
<sequence>MLGVVGVLEESSALTDTRGRHQWRRELTRLLGSRGQALEEFPTARQEFLEAVYVCEGLPGGLAVLADATCYVAPALEHRLRPLVEELCALRLYEGRDWTALRDALYLSLPELDATVAVIMGGRVRLPRYCTTAWHAFLYLSGLTSVPDTDLPPGMLLLEHLALHTELAAHVGELHGWNDHFARCWKLTDGEYGLAALRASLLDGRPSPADRAAAEPAAPPAPPADPPVVPQRPVIRLYVKLVPDLTPLPGIGTGRRQARGKRRYWVSARVKYAESPELHHAKEGEVQQPVSRAQIPAAVAGLLRRMASLWHTRAQEVVLEFFLPTELLNEPVEWWDRDPSLGYANPLFSKYPEIVLHSLERLHRRDAHQVWRLRWARWKDDPENEEAVHWCDQAGRPLKDHLERLDKTVGAKKDVVAMVLSEPPAAGRAAGLGEVRVAIDLGIPVFILHREATSEQFHGMVRDGLTEGGLAGLTFHARQWKSDSATRADGRSPASAQHLCVVWDDPEQLLDGGAGAPAAFIGGIE</sequence>